<gene>
    <name evidence="2" type="ORF">TK50_06285</name>
</gene>
<dbReference type="RefSeq" id="WP_043961883.1">
    <property type="nucleotide sequence ID" value="NZ_JXSX01000001.1"/>
</dbReference>
<dbReference type="Proteomes" id="UP000032254">
    <property type="component" value="Unassembled WGS sequence"/>
</dbReference>
<feature type="transmembrane region" description="Helical" evidence="1">
    <location>
        <begin position="45"/>
        <end position="64"/>
    </location>
</feature>
<evidence type="ECO:0000256" key="1">
    <source>
        <dbReference type="SAM" id="Phobius"/>
    </source>
</evidence>
<proteinExistence type="predicted"/>
<protein>
    <submittedName>
        <fullName evidence="2">Uncharacterized protein</fullName>
    </submittedName>
</protein>
<dbReference type="OrthoDB" id="3402398at2"/>
<sequence>MLDDHDVDQPTDLTFAERMRRDLRDVRWLEPAEIRARARRRSRRTALAAATAVLAVLSGFAVAAGGRAGHLAPPAGQRLSSNGAEPAGRAEIPQEALLDPTEVGVPSNVRLGDSGLQEPVRIDPLLQSCAGERGLAAEPPVSRYSRSQTLLQRAAPDQDQPAGLWVLTQDVYRLPPRAATRLFVDLTATMAACDTWHESRPMQWVGGAVTVSVTHTWRAASGNFAGDQAVVLQRTSSTPVDVATGKPLDLQPSTETLLLVRVGDLVTVIVPASGLGFDLPAADRRTGDTELLELGRAAARRMCLAANPAC</sequence>
<evidence type="ECO:0000313" key="2">
    <source>
        <dbReference type="EMBL" id="KIR65115.1"/>
    </source>
</evidence>
<keyword evidence="1" id="KW-0812">Transmembrane</keyword>
<dbReference type="AlphaFoldDB" id="A0A0D0X6R9"/>
<keyword evidence="1" id="KW-0472">Membrane</keyword>
<dbReference type="GeneID" id="301303756"/>
<dbReference type="PATRIC" id="fig|47853.6.peg.1340"/>
<organism evidence="2 3">
    <name type="scientific">Micromonospora haikouensis</name>
    <dbReference type="NCBI Taxonomy" id="686309"/>
    <lineage>
        <taxon>Bacteria</taxon>
        <taxon>Bacillati</taxon>
        <taxon>Actinomycetota</taxon>
        <taxon>Actinomycetes</taxon>
        <taxon>Micromonosporales</taxon>
        <taxon>Micromonosporaceae</taxon>
        <taxon>Micromonospora</taxon>
    </lineage>
</organism>
<keyword evidence="1" id="KW-1133">Transmembrane helix</keyword>
<dbReference type="EMBL" id="JXSX01000001">
    <property type="protein sequence ID" value="KIR65115.1"/>
    <property type="molecule type" value="Genomic_DNA"/>
</dbReference>
<reference evidence="2 3" key="1">
    <citation type="submission" date="2015-01" db="EMBL/GenBank/DDBJ databases">
        <title>Sequencing and annotation of Micromonospora carbonacea strain JXNU-1 genome.</title>
        <authorList>
            <person name="Long Z."/>
            <person name="Huang Y."/>
            <person name="Jiang Y."/>
        </authorList>
    </citation>
    <scope>NUCLEOTIDE SEQUENCE [LARGE SCALE GENOMIC DNA]</scope>
    <source>
        <strain evidence="2 3">JXNU-1</strain>
    </source>
</reference>
<accession>A0A0D0X6R9</accession>
<keyword evidence="3" id="KW-1185">Reference proteome</keyword>
<comment type="caution">
    <text evidence="2">The sequence shown here is derived from an EMBL/GenBank/DDBJ whole genome shotgun (WGS) entry which is preliminary data.</text>
</comment>
<evidence type="ECO:0000313" key="3">
    <source>
        <dbReference type="Proteomes" id="UP000032254"/>
    </source>
</evidence>
<name>A0A0D0X6R9_9ACTN</name>